<feature type="domain" description="SpoVT-AbrB" evidence="2">
    <location>
        <begin position="1"/>
        <end position="46"/>
    </location>
</feature>
<dbReference type="SMART" id="SM00966">
    <property type="entry name" value="SpoVT_AbrB"/>
    <property type="match status" value="1"/>
</dbReference>
<protein>
    <submittedName>
        <fullName evidence="3">AbrB/MazE/SpoVT family DNA-binding domain-containing protein</fullName>
    </submittedName>
</protein>
<organism evidence="3 4">
    <name type="scientific">Undibacterium arcticum</name>
    <dbReference type="NCBI Taxonomy" id="1762892"/>
    <lineage>
        <taxon>Bacteria</taxon>
        <taxon>Pseudomonadati</taxon>
        <taxon>Pseudomonadota</taxon>
        <taxon>Betaproteobacteria</taxon>
        <taxon>Burkholderiales</taxon>
        <taxon>Oxalobacteraceae</taxon>
        <taxon>Undibacterium</taxon>
    </lineage>
</organism>
<keyword evidence="4" id="KW-1185">Reference proteome</keyword>
<evidence type="ECO:0000313" key="3">
    <source>
        <dbReference type="EMBL" id="MFC3108053.1"/>
    </source>
</evidence>
<evidence type="ECO:0000259" key="2">
    <source>
        <dbReference type="PROSITE" id="PS51740"/>
    </source>
</evidence>
<evidence type="ECO:0000313" key="4">
    <source>
        <dbReference type="Proteomes" id="UP001595530"/>
    </source>
</evidence>
<dbReference type="Proteomes" id="UP001595530">
    <property type="component" value="Unassembled WGS sequence"/>
</dbReference>
<keyword evidence="1 3" id="KW-0238">DNA-binding</keyword>
<comment type="caution">
    <text evidence="3">The sequence shown here is derived from an EMBL/GenBank/DDBJ whole genome shotgun (WGS) entry which is preliminary data.</text>
</comment>
<proteinExistence type="predicted"/>
<sequence length="70" mass="7718">MHAATLTEKFQIGIPKAFRDDLGLKAGQQFVFVAKGDAIIMIPRRDISAVRGMFKGANTDNVRDRTQEPG</sequence>
<dbReference type="Gene3D" id="2.10.260.10">
    <property type="match status" value="1"/>
</dbReference>
<dbReference type="GO" id="GO:0003677">
    <property type="term" value="F:DNA binding"/>
    <property type="evidence" value="ECO:0007669"/>
    <property type="project" value="UniProtKB-KW"/>
</dbReference>
<gene>
    <name evidence="3" type="ORF">ACFOFO_08785</name>
</gene>
<dbReference type="NCBIfam" id="TIGR01439">
    <property type="entry name" value="lp_hng_hel_AbrB"/>
    <property type="match status" value="1"/>
</dbReference>
<dbReference type="SUPFAM" id="SSF89447">
    <property type="entry name" value="AbrB/MazE/MraZ-like"/>
    <property type="match status" value="1"/>
</dbReference>
<dbReference type="PROSITE" id="PS51740">
    <property type="entry name" value="SPOVT_ABRB"/>
    <property type="match status" value="1"/>
</dbReference>
<evidence type="ECO:0000256" key="1">
    <source>
        <dbReference type="PROSITE-ProRule" id="PRU01076"/>
    </source>
</evidence>
<name>A0ABV7EZ35_9BURK</name>
<dbReference type="Pfam" id="PF04014">
    <property type="entry name" value="MazE_antitoxin"/>
    <property type="match status" value="1"/>
</dbReference>
<dbReference type="InterPro" id="IPR037914">
    <property type="entry name" value="SpoVT-AbrB_sf"/>
</dbReference>
<dbReference type="InterPro" id="IPR007159">
    <property type="entry name" value="SpoVT-AbrB_dom"/>
</dbReference>
<accession>A0ABV7EZ35</accession>
<dbReference type="RefSeq" id="WP_390325764.1">
    <property type="nucleotide sequence ID" value="NZ_JBHRTP010000024.1"/>
</dbReference>
<dbReference type="EMBL" id="JBHRTP010000024">
    <property type="protein sequence ID" value="MFC3108053.1"/>
    <property type="molecule type" value="Genomic_DNA"/>
</dbReference>
<reference evidence="4" key="1">
    <citation type="journal article" date="2019" name="Int. J. Syst. Evol. Microbiol.">
        <title>The Global Catalogue of Microorganisms (GCM) 10K type strain sequencing project: providing services to taxonomists for standard genome sequencing and annotation.</title>
        <authorList>
            <consortium name="The Broad Institute Genomics Platform"/>
            <consortium name="The Broad Institute Genome Sequencing Center for Infectious Disease"/>
            <person name="Wu L."/>
            <person name="Ma J."/>
        </authorList>
    </citation>
    <scope>NUCLEOTIDE SEQUENCE [LARGE SCALE GENOMIC DNA]</scope>
    <source>
        <strain evidence="4">KCTC 42986</strain>
    </source>
</reference>